<gene>
    <name evidence="1" type="ORF">V5J35_003171</name>
</gene>
<evidence type="ECO:0008006" key="3">
    <source>
        <dbReference type="Google" id="ProtNLM"/>
    </source>
</evidence>
<dbReference type="EMBL" id="JBEWTB010000002">
    <property type="protein sequence ID" value="MET4757979.1"/>
    <property type="molecule type" value="Genomic_DNA"/>
</dbReference>
<proteinExistence type="predicted"/>
<comment type="caution">
    <text evidence="1">The sequence shown here is derived from an EMBL/GenBank/DDBJ whole genome shotgun (WGS) entry which is preliminary data.</text>
</comment>
<sequence length="503" mass="56995">MLSSLDPVLVPSIPSVSSQSVTNALHSQRAISQLCLLEVHARSHQQQILPELQKLSEAQREHLLLCAFVLGQAQLFDLLTQTLTKPPEETLNQTFDQGTNVLHLLASAIADSRYGECAARFSGLDSYSPDYENLFRFLPAERLANQQDDTGATPLVLLYRHHTHLVTATPLFGKEVDLFQTRRNHLLKLTSKDHLGDCMQNLLNGIHSTDFQWFGEFLQLFQHLPAGSFKPVSLKPGSDFNKRATLLQKVVDFLGMHPAALQDKEKSIQLITLIQDLKLPVEYQVQVIRVASPEIQKHIFEHLAKMPGGRSLFVERNFKVSNPGRYHYPWHLISLGVGPECTVAPDTTYTAPLMKVVDEYKQSHQKTSVPELPEHWERELTTCNKIEVYGRSIAFPSESVPKGFRRFKFLKQQAVSPEKWEDFIREQPHLTFFRQHQAELGLESSLLKPKGVFHLKNAREKLKTCGLADSTLADIAFEADGSTYLQIFDDEEHIALPSLPLRD</sequence>
<keyword evidence="2" id="KW-1185">Reference proteome</keyword>
<dbReference type="Proteomes" id="UP001549366">
    <property type="component" value="Unassembled WGS sequence"/>
</dbReference>
<reference evidence="1 2" key="1">
    <citation type="submission" date="2024-06" db="EMBL/GenBank/DDBJ databases">
        <title>Genomic Encyclopedia of Type Strains, Phase V (KMG-V): Genome sequencing to study the core and pangenomes of soil and plant-associated prokaryotes.</title>
        <authorList>
            <person name="Whitman W."/>
        </authorList>
    </citation>
    <scope>NUCLEOTIDE SEQUENCE [LARGE SCALE GENOMIC DNA]</scope>
    <source>
        <strain evidence="1 2">NE40</strain>
    </source>
</reference>
<organism evidence="1 2">
    <name type="scientific">Endozoicomonas lisbonensis</name>
    <dbReference type="NCBI Taxonomy" id="3120522"/>
    <lineage>
        <taxon>Bacteria</taxon>
        <taxon>Pseudomonadati</taxon>
        <taxon>Pseudomonadota</taxon>
        <taxon>Gammaproteobacteria</taxon>
        <taxon>Oceanospirillales</taxon>
        <taxon>Endozoicomonadaceae</taxon>
        <taxon>Endozoicomonas</taxon>
    </lineage>
</organism>
<protein>
    <recommendedName>
        <fullName evidence="3">SidC N-terminal domain-containing protein</fullName>
    </recommendedName>
</protein>
<dbReference type="RefSeq" id="WP_354008093.1">
    <property type="nucleotide sequence ID" value="NZ_JBEWTA010000001.1"/>
</dbReference>
<evidence type="ECO:0000313" key="1">
    <source>
        <dbReference type="EMBL" id="MET4757979.1"/>
    </source>
</evidence>
<evidence type="ECO:0000313" key="2">
    <source>
        <dbReference type="Proteomes" id="UP001549366"/>
    </source>
</evidence>
<accession>A0ABV2SLJ1</accession>
<name>A0ABV2SLJ1_9GAMM</name>